<name>A0A8H2ZL45_9HELO</name>
<feature type="region of interest" description="Disordered" evidence="1">
    <location>
        <begin position="24"/>
        <end position="58"/>
    </location>
</feature>
<gene>
    <name evidence="2" type="ORF">SCLTRI_LOCUS2640</name>
</gene>
<evidence type="ECO:0000256" key="1">
    <source>
        <dbReference type="SAM" id="MobiDB-lite"/>
    </source>
</evidence>
<protein>
    <submittedName>
        <fullName evidence="2">9af27d4c-b182-46b9-a38f-a2b0c2dfba01</fullName>
    </submittedName>
</protein>
<evidence type="ECO:0000313" key="3">
    <source>
        <dbReference type="Proteomes" id="UP000624404"/>
    </source>
</evidence>
<accession>A0A8H2ZL45</accession>
<keyword evidence="3" id="KW-1185">Reference proteome</keyword>
<reference evidence="2" key="1">
    <citation type="submission" date="2020-10" db="EMBL/GenBank/DDBJ databases">
        <authorList>
            <person name="Kusch S."/>
        </authorList>
    </citation>
    <scope>NUCLEOTIDE SEQUENCE</scope>
    <source>
        <strain evidence="2">SwB9</strain>
    </source>
</reference>
<proteinExistence type="predicted"/>
<feature type="compositionally biased region" description="Polar residues" evidence="1">
    <location>
        <begin position="37"/>
        <end position="47"/>
    </location>
</feature>
<sequence>MRNSCSGEGPEGAIGNRLRNQRTCSCSTRRHRDRGYGSSQRNRTRSGSDSDSPVPSVTAVEIRTIIQEIVHMAQK</sequence>
<dbReference type="EMBL" id="CAJHIA010000009">
    <property type="protein sequence ID" value="CAD6442847.1"/>
    <property type="molecule type" value="Genomic_DNA"/>
</dbReference>
<dbReference type="AlphaFoldDB" id="A0A8H2ZL45"/>
<comment type="caution">
    <text evidence="2">The sequence shown here is derived from an EMBL/GenBank/DDBJ whole genome shotgun (WGS) entry which is preliminary data.</text>
</comment>
<dbReference type="Proteomes" id="UP000624404">
    <property type="component" value="Unassembled WGS sequence"/>
</dbReference>
<evidence type="ECO:0000313" key="2">
    <source>
        <dbReference type="EMBL" id="CAD6442847.1"/>
    </source>
</evidence>
<organism evidence="2 3">
    <name type="scientific">Sclerotinia trifoliorum</name>
    <dbReference type="NCBI Taxonomy" id="28548"/>
    <lineage>
        <taxon>Eukaryota</taxon>
        <taxon>Fungi</taxon>
        <taxon>Dikarya</taxon>
        <taxon>Ascomycota</taxon>
        <taxon>Pezizomycotina</taxon>
        <taxon>Leotiomycetes</taxon>
        <taxon>Helotiales</taxon>
        <taxon>Sclerotiniaceae</taxon>
        <taxon>Sclerotinia</taxon>
    </lineage>
</organism>